<dbReference type="eggNOG" id="ENOG502Z7VU">
    <property type="taxonomic scope" value="Bacteria"/>
</dbReference>
<dbReference type="Pfam" id="PF17931">
    <property type="entry name" value="TetR_C_23"/>
    <property type="match status" value="1"/>
</dbReference>
<name>R9GNW9_9SPHI</name>
<reference evidence="2 3" key="1">
    <citation type="journal article" date="2013" name="Genome Announc.">
        <title>Draft Genome Sequence of Arcticibacter svalbardensis Strain MN12-7T, a Member of the Family Sphingobacteriaceae Isolated from an Arctic Soil Sample.</title>
        <authorList>
            <person name="Shivaji S."/>
            <person name="Ara S."/>
            <person name="Prasad S."/>
            <person name="Manasa B.P."/>
            <person name="Begum Z."/>
            <person name="Singh A."/>
            <person name="Kumar Pinnaka A."/>
        </authorList>
    </citation>
    <scope>NUCLEOTIDE SEQUENCE [LARGE SCALE GENOMIC DNA]</scope>
    <source>
        <strain evidence="2 3">MN12-7</strain>
    </source>
</reference>
<sequence>METKEKLQEAYIKYVLTNGEQPKTVFIFAKENDMAEEEFYNHFTSFESMEISIWAGLMNTTIAEVKAQEVWSQYTSREKALSLFYSFIELLKGKRSFAIFSLKNAPGSIGNKKLLQGLKSKFEVFSAEIIQEGIESGELMDRPFFANKYKDALWIQFGFVLNFWLKDTSPGFDKTDQAIEKGVNVTYNLFQRSPLDELLDYGKFLAKNTNVKMPF</sequence>
<dbReference type="InterPro" id="IPR041673">
    <property type="entry name" value="TetR_C_23"/>
</dbReference>
<keyword evidence="3" id="KW-1185">Reference proteome</keyword>
<accession>R9GNW9</accession>
<dbReference type="RefSeq" id="WP_016196718.1">
    <property type="nucleotide sequence ID" value="NZ_AQPN01000116.1"/>
</dbReference>
<dbReference type="InterPro" id="IPR036271">
    <property type="entry name" value="Tet_transcr_reg_TetR-rel_C_sf"/>
</dbReference>
<evidence type="ECO:0000259" key="1">
    <source>
        <dbReference type="Pfam" id="PF17931"/>
    </source>
</evidence>
<feature type="domain" description="Tetracyclin repressor-like C-terminal" evidence="1">
    <location>
        <begin position="79"/>
        <end position="205"/>
    </location>
</feature>
<dbReference type="Gene3D" id="1.10.357.10">
    <property type="entry name" value="Tetracycline Repressor, domain 2"/>
    <property type="match status" value="1"/>
</dbReference>
<protein>
    <recommendedName>
        <fullName evidence="1">Tetracyclin repressor-like C-terminal domain-containing protein</fullName>
    </recommendedName>
</protein>
<dbReference type="SUPFAM" id="SSF48498">
    <property type="entry name" value="Tetracyclin repressor-like, C-terminal domain"/>
    <property type="match status" value="1"/>
</dbReference>
<dbReference type="Proteomes" id="UP000014174">
    <property type="component" value="Unassembled WGS sequence"/>
</dbReference>
<proteinExistence type="predicted"/>
<evidence type="ECO:0000313" key="2">
    <source>
        <dbReference type="EMBL" id="EOR93411.1"/>
    </source>
</evidence>
<gene>
    <name evidence="2" type="ORF">ADIARSV_3490</name>
</gene>
<comment type="caution">
    <text evidence="2">The sequence shown here is derived from an EMBL/GenBank/DDBJ whole genome shotgun (WGS) entry which is preliminary data.</text>
</comment>
<dbReference type="EMBL" id="AQPN01000116">
    <property type="protein sequence ID" value="EOR93411.1"/>
    <property type="molecule type" value="Genomic_DNA"/>
</dbReference>
<evidence type="ECO:0000313" key="3">
    <source>
        <dbReference type="Proteomes" id="UP000014174"/>
    </source>
</evidence>
<dbReference type="AlphaFoldDB" id="R9GNW9"/>
<dbReference type="STRING" id="1150600.ADIARSV_3490"/>
<dbReference type="OrthoDB" id="977687at2"/>
<organism evidence="2 3">
    <name type="scientific">Arcticibacter svalbardensis MN12-7</name>
    <dbReference type="NCBI Taxonomy" id="1150600"/>
    <lineage>
        <taxon>Bacteria</taxon>
        <taxon>Pseudomonadati</taxon>
        <taxon>Bacteroidota</taxon>
        <taxon>Sphingobacteriia</taxon>
        <taxon>Sphingobacteriales</taxon>
        <taxon>Sphingobacteriaceae</taxon>
        <taxon>Arcticibacter</taxon>
    </lineage>
</organism>